<dbReference type="SUPFAM" id="SSF48576">
    <property type="entry name" value="Terpenoid synthases"/>
    <property type="match status" value="1"/>
</dbReference>
<dbReference type="Pfam" id="PF00494">
    <property type="entry name" value="SQS_PSY"/>
    <property type="match status" value="1"/>
</dbReference>
<dbReference type="InterPro" id="IPR019845">
    <property type="entry name" value="Squalene/phytoene_synthase_CS"/>
</dbReference>
<evidence type="ECO:0000256" key="1">
    <source>
        <dbReference type="ARBA" id="ARBA00022679"/>
    </source>
</evidence>
<dbReference type="EMBL" id="JBDJNQ010000008">
    <property type="protein sequence ID" value="MEN5378961.1"/>
    <property type="molecule type" value="Genomic_DNA"/>
</dbReference>
<evidence type="ECO:0000313" key="3">
    <source>
        <dbReference type="Proteomes" id="UP001409291"/>
    </source>
</evidence>
<accession>A0ABV0BW95</accession>
<protein>
    <submittedName>
        <fullName evidence="2">Squalene/phytoene synthase family protein</fullName>
    </submittedName>
</protein>
<reference evidence="2 3" key="1">
    <citation type="submission" date="2024-04" db="EMBL/GenBank/DDBJ databases">
        <title>WGS of bacteria from Torrens River.</title>
        <authorList>
            <person name="Wyrsch E.R."/>
            <person name="Drigo B."/>
        </authorList>
    </citation>
    <scope>NUCLEOTIDE SEQUENCE [LARGE SCALE GENOMIC DNA]</scope>
    <source>
        <strain evidence="2 3">TWI391</strain>
    </source>
</reference>
<comment type="caution">
    <text evidence="2">The sequence shown here is derived from an EMBL/GenBank/DDBJ whole genome shotgun (WGS) entry which is preliminary data.</text>
</comment>
<proteinExistence type="predicted"/>
<dbReference type="Proteomes" id="UP001409291">
    <property type="component" value="Unassembled WGS sequence"/>
</dbReference>
<dbReference type="InterPro" id="IPR044844">
    <property type="entry name" value="Trans_IPPS_euk-type"/>
</dbReference>
<dbReference type="InterPro" id="IPR002060">
    <property type="entry name" value="Squ/phyt_synthse"/>
</dbReference>
<gene>
    <name evidence="2" type="ORF">ABE541_16990</name>
</gene>
<keyword evidence="1" id="KW-0808">Transferase</keyword>
<organism evidence="2 3">
    <name type="scientific">Sphingobacterium kitahiroshimense</name>
    <dbReference type="NCBI Taxonomy" id="470446"/>
    <lineage>
        <taxon>Bacteria</taxon>
        <taxon>Pseudomonadati</taxon>
        <taxon>Bacteroidota</taxon>
        <taxon>Sphingobacteriia</taxon>
        <taxon>Sphingobacteriales</taxon>
        <taxon>Sphingobacteriaceae</taxon>
        <taxon>Sphingobacterium</taxon>
    </lineage>
</organism>
<evidence type="ECO:0000313" key="2">
    <source>
        <dbReference type="EMBL" id="MEN5378961.1"/>
    </source>
</evidence>
<sequence length="255" mass="29073">MPFKESNLILNLPLVLSLTQSFNANQRQAIERCLRIMIGGMAEFQYKTSAKGLDSMAELDSYCYYVAGVVGEMLTSLFCGQSMAIARHREIFEKLSVSFGQSLQLVNILKDQQEDREIEVCWLPRDLFGKYGIDDLSTYRPELRRVEFQNALYELIAITHAHLRNAMQYISLIPSSEPGIRRFCFWTVNLAAMTLSKIYQNPHFTDKDEISIPQGQVKRMLALSAIGCRSNFILHTMFNRSTKGLPLANINIGTR</sequence>
<dbReference type="Gene3D" id="1.10.600.10">
    <property type="entry name" value="Farnesyl Diphosphate Synthase"/>
    <property type="match status" value="1"/>
</dbReference>
<keyword evidence="3" id="KW-1185">Reference proteome</keyword>
<dbReference type="InterPro" id="IPR008949">
    <property type="entry name" value="Isoprenoid_synthase_dom_sf"/>
</dbReference>
<dbReference type="PROSITE" id="PS01044">
    <property type="entry name" value="SQUALEN_PHYTOEN_SYN_1"/>
    <property type="match status" value="1"/>
</dbReference>
<dbReference type="PANTHER" id="PTHR11626">
    <property type="entry name" value="FARNESYL-DIPHOSPHATE FARNESYLTRANSFERASE"/>
    <property type="match status" value="1"/>
</dbReference>
<dbReference type="RefSeq" id="WP_346581824.1">
    <property type="nucleotide sequence ID" value="NZ_JBDJNQ010000008.1"/>
</dbReference>
<name>A0ABV0BW95_9SPHI</name>
<dbReference type="PANTHER" id="PTHR11626:SF2">
    <property type="entry name" value="SQUALENE SYNTHASE"/>
    <property type="match status" value="1"/>
</dbReference>